<dbReference type="AlphaFoldDB" id="B8GTJ0"/>
<feature type="transmembrane region" description="Helical" evidence="1">
    <location>
        <begin position="184"/>
        <end position="202"/>
    </location>
</feature>
<feature type="transmembrane region" description="Helical" evidence="1">
    <location>
        <begin position="105"/>
        <end position="127"/>
    </location>
</feature>
<dbReference type="eggNOG" id="ENOG502Z9E3">
    <property type="taxonomic scope" value="Bacteria"/>
</dbReference>
<organism evidence="2 3">
    <name type="scientific">Thioalkalivibrio sulfidiphilus (strain HL-EbGR7)</name>
    <dbReference type="NCBI Taxonomy" id="396588"/>
    <lineage>
        <taxon>Bacteria</taxon>
        <taxon>Pseudomonadati</taxon>
        <taxon>Pseudomonadota</taxon>
        <taxon>Gammaproteobacteria</taxon>
        <taxon>Chromatiales</taxon>
        <taxon>Ectothiorhodospiraceae</taxon>
        <taxon>Thioalkalivibrio</taxon>
    </lineage>
</organism>
<accession>B8GTJ0</accession>
<evidence type="ECO:0000313" key="3">
    <source>
        <dbReference type="Proteomes" id="UP000002383"/>
    </source>
</evidence>
<dbReference type="Pfam" id="PF11067">
    <property type="entry name" value="DUF2868"/>
    <property type="match status" value="1"/>
</dbReference>
<dbReference type="HOGENOM" id="CLU_044847_0_0_6"/>
<dbReference type="STRING" id="396588.Tgr7_0150"/>
<feature type="transmembrane region" description="Helical" evidence="1">
    <location>
        <begin position="77"/>
        <end position="99"/>
    </location>
</feature>
<dbReference type="EMBL" id="CP001339">
    <property type="protein sequence ID" value="ACL71250.1"/>
    <property type="molecule type" value="Genomic_DNA"/>
</dbReference>
<dbReference type="InterPro" id="IPR021296">
    <property type="entry name" value="DUF2868"/>
</dbReference>
<keyword evidence="1" id="KW-1133">Transmembrane helix</keyword>
<dbReference type="Proteomes" id="UP000002383">
    <property type="component" value="Chromosome"/>
</dbReference>
<proteinExistence type="predicted"/>
<name>B8GTJ0_THISH</name>
<dbReference type="RefSeq" id="WP_012636739.1">
    <property type="nucleotide sequence ID" value="NC_011901.1"/>
</dbReference>
<keyword evidence="1" id="KW-0472">Membrane</keyword>
<evidence type="ECO:0000256" key="1">
    <source>
        <dbReference type="SAM" id="Phobius"/>
    </source>
</evidence>
<protein>
    <recommendedName>
        <fullName evidence="4">DUF2868 domain-containing protein</fullName>
    </recommendedName>
</protein>
<sequence>MNHPRPPQTSGFDARWLAEAVRLRETASGALEDADAVRAARTRANDTEQRVLIRAALLGEREGLAQAIAAWQPRARLFLLVLAVIALLSGFGAALAVLGDGSRPVNVVWALGGLLGVHLFSLLLWLLSLWQGGRDAGGALGQAWLWLSTRLGGDQNGQVAAALAALLGRAGLTRWWLGTVTHGLWLLALLGALAGLLVTLAARRYGFVWETTILPAEAFIRFIQGLGWLPAQFGFAVPDASAVHAAGSGVAASEDARLAWASWLIGSVVIYGLMVRLLLWLLCVTLYLKGRRGLRLDLGLPGYAVLAARLAPSSERIGVTDAAPGVLPHTPIDKAHGVSGHEALLLGLELRSDPAWPPALPPGARNAGIIDTREQRRNILAQLASAPPRRLLITCDPRLSPDRGSLEFIAELSHHAGECRVWLPRLLADGDPERRSHWRESLRESGLDTRAVFEDDAAALAWLGRGHD</sequence>
<evidence type="ECO:0000313" key="2">
    <source>
        <dbReference type="EMBL" id="ACL71250.1"/>
    </source>
</evidence>
<dbReference type="KEGG" id="tgr:Tgr7_0150"/>
<keyword evidence="1" id="KW-0812">Transmembrane</keyword>
<gene>
    <name evidence="2" type="ordered locus">Tgr7_0150</name>
</gene>
<reference evidence="2 3" key="1">
    <citation type="journal article" date="2011" name="Stand. Genomic Sci.">
        <title>Complete genome sequence of 'Thioalkalivibrio sulfidophilus' HL-EbGr7.</title>
        <authorList>
            <person name="Muyzer G."/>
            <person name="Sorokin D.Y."/>
            <person name="Mavromatis K."/>
            <person name="Lapidus A."/>
            <person name="Clum A."/>
            <person name="Ivanova N."/>
            <person name="Pati A."/>
            <person name="d'Haeseleer P."/>
            <person name="Woyke T."/>
            <person name="Kyrpides N.C."/>
        </authorList>
    </citation>
    <scope>NUCLEOTIDE SEQUENCE [LARGE SCALE GENOMIC DNA]</scope>
    <source>
        <strain evidence="2 3">HL-EbGR7</strain>
    </source>
</reference>
<evidence type="ECO:0008006" key="4">
    <source>
        <dbReference type="Google" id="ProtNLM"/>
    </source>
</evidence>
<keyword evidence="3" id="KW-1185">Reference proteome</keyword>
<feature type="transmembrane region" description="Helical" evidence="1">
    <location>
        <begin position="263"/>
        <end position="288"/>
    </location>
</feature>